<dbReference type="InterPro" id="IPR000182">
    <property type="entry name" value="GNAT_dom"/>
</dbReference>
<dbReference type="AlphaFoldDB" id="A0A1T4W3M1"/>
<evidence type="ECO:0000313" key="4">
    <source>
        <dbReference type="EMBL" id="SKA71668.1"/>
    </source>
</evidence>
<dbReference type="InterPro" id="IPR045039">
    <property type="entry name" value="NSI-like"/>
</dbReference>
<organism evidence="4 5">
    <name type="scientific">Eubacterium uniforme</name>
    <dbReference type="NCBI Taxonomy" id="39495"/>
    <lineage>
        <taxon>Bacteria</taxon>
        <taxon>Bacillati</taxon>
        <taxon>Bacillota</taxon>
        <taxon>Clostridia</taxon>
        <taxon>Eubacteriales</taxon>
        <taxon>Eubacteriaceae</taxon>
        <taxon>Eubacterium</taxon>
    </lineage>
</organism>
<keyword evidence="2" id="KW-0012">Acyltransferase</keyword>
<protein>
    <submittedName>
        <fullName evidence="4">Acetyltransferase (GNAT) domain-containing protein</fullName>
    </submittedName>
</protein>
<keyword evidence="1 4" id="KW-0808">Transferase</keyword>
<dbReference type="PROSITE" id="PS51186">
    <property type="entry name" value="GNAT"/>
    <property type="match status" value="1"/>
</dbReference>
<accession>A0A1T4W3M1</accession>
<dbReference type="RefSeq" id="WP_078767066.1">
    <property type="nucleotide sequence ID" value="NZ_FUXZ01000016.1"/>
</dbReference>
<evidence type="ECO:0000313" key="5">
    <source>
        <dbReference type="Proteomes" id="UP000190814"/>
    </source>
</evidence>
<sequence length="134" mass="15602">MEIIYKDTHDFSANALENLFLSVDWSSGHYPEKLVVAMKNYKTVYSAWDKDKLVGMICVMDDGVINAYVHYLLVNPEYQYKKIGRTLVEMVKEHYKDYMRIALIAYDNEAHFYENCGFEKGGDASPMFVTSLWT</sequence>
<dbReference type="Proteomes" id="UP000190814">
    <property type="component" value="Unassembled WGS sequence"/>
</dbReference>
<dbReference type="STRING" id="39495.SAMN02745111_02238"/>
<dbReference type="Gene3D" id="3.40.630.30">
    <property type="match status" value="1"/>
</dbReference>
<dbReference type="EMBL" id="FUXZ01000016">
    <property type="protein sequence ID" value="SKA71668.1"/>
    <property type="molecule type" value="Genomic_DNA"/>
</dbReference>
<evidence type="ECO:0000256" key="1">
    <source>
        <dbReference type="ARBA" id="ARBA00022679"/>
    </source>
</evidence>
<evidence type="ECO:0000259" key="3">
    <source>
        <dbReference type="PROSITE" id="PS51186"/>
    </source>
</evidence>
<dbReference type="PANTHER" id="PTHR43626:SF4">
    <property type="entry name" value="GCN5-RELATED N-ACETYLTRANSFERASE 2, CHLOROPLASTIC"/>
    <property type="match status" value="1"/>
</dbReference>
<dbReference type="SUPFAM" id="SSF55729">
    <property type="entry name" value="Acyl-CoA N-acyltransferases (Nat)"/>
    <property type="match status" value="1"/>
</dbReference>
<dbReference type="Pfam" id="PF13508">
    <property type="entry name" value="Acetyltransf_7"/>
    <property type="match status" value="1"/>
</dbReference>
<proteinExistence type="predicted"/>
<dbReference type="GO" id="GO:0005737">
    <property type="term" value="C:cytoplasm"/>
    <property type="evidence" value="ECO:0007669"/>
    <property type="project" value="TreeGrafter"/>
</dbReference>
<gene>
    <name evidence="4" type="ORF">SAMN02745111_02238</name>
</gene>
<dbReference type="CDD" id="cd04301">
    <property type="entry name" value="NAT_SF"/>
    <property type="match status" value="1"/>
</dbReference>
<keyword evidence="5" id="KW-1185">Reference proteome</keyword>
<dbReference type="OrthoDB" id="9813917at2"/>
<feature type="domain" description="N-acetyltransferase" evidence="3">
    <location>
        <begin position="3"/>
        <end position="134"/>
    </location>
</feature>
<dbReference type="InterPro" id="IPR016181">
    <property type="entry name" value="Acyl_CoA_acyltransferase"/>
</dbReference>
<dbReference type="PANTHER" id="PTHR43626">
    <property type="entry name" value="ACYL-COA N-ACYLTRANSFERASE"/>
    <property type="match status" value="1"/>
</dbReference>
<evidence type="ECO:0000256" key="2">
    <source>
        <dbReference type="ARBA" id="ARBA00023315"/>
    </source>
</evidence>
<name>A0A1T4W3M1_9FIRM</name>
<reference evidence="4 5" key="1">
    <citation type="submission" date="2017-02" db="EMBL/GenBank/DDBJ databases">
        <authorList>
            <person name="Peterson S.W."/>
        </authorList>
    </citation>
    <scope>NUCLEOTIDE SEQUENCE [LARGE SCALE GENOMIC DNA]</scope>
    <source>
        <strain evidence="4 5">ATCC 35992</strain>
    </source>
</reference>
<dbReference type="GO" id="GO:0008080">
    <property type="term" value="F:N-acetyltransferase activity"/>
    <property type="evidence" value="ECO:0007669"/>
    <property type="project" value="InterPro"/>
</dbReference>